<dbReference type="InterPro" id="IPR002513">
    <property type="entry name" value="Tn3_Tnp_DDE_dom"/>
</dbReference>
<evidence type="ECO:0000313" key="3">
    <source>
        <dbReference type="Proteomes" id="UP000249304"/>
    </source>
</evidence>
<proteinExistence type="predicted"/>
<dbReference type="EMBL" id="POUD01000292">
    <property type="protein sequence ID" value="PZG07506.1"/>
    <property type="molecule type" value="Genomic_DNA"/>
</dbReference>
<reference evidence="2 3" key="1">
    <citation type="submission" date="2018-01" db="EMBL/GenBank/DDBJ databases">
        <title>Draft genome sequence of Nonomuraea sp. KC333.</title>
        <authorList>
            <person name="Sahin N."/>
            <person name="Saygin H."/>
            <person name="Ay H."/>
        </authorList>
    </citation>
    <scope>NUCLEOTIDE SEQUENCE [LARGE SCALE GENOMIC DNA]</scope>
    <source>
        <strain evidence="2 3">KC333</strain>
    </source>
</reference>
<sequence length="140" mass="15421">MNITYGPIAVKGVPALERHRLGYVDHTYRRADNSAATNPHLIPKQAGIGFAQALGGGLVAAIDGMRFVVPVPSAYARPNKKYFGPKRGITWLNAGMMARLSPFIRRHINVHGRYSFQRPQLGGVRRALRDPDADDADDED</sequence>
<dbReference type="AlphaFoldDB" id="A0A2W2D6B5"/>
<dbReference type="GO" id="GO:0006313">
    <property type="term" value="P:DNA transposition"/>
    <property type="evidence" value="ECO:0007669"/>
    <property type="project" value="InterPro"/>
</dbReference>
<keyword evidence="3" id="KW-1185">Reference proteome</keyword>
<evidence type="ECO:0000259" key="1">
    <source>
        <dbReference type="Pfam" id="PF01526"/>
    </source>
</evidence>
<protein>
    <recommendedName>
        <fullName evidence="1">Tn3 transposase DDE domain-containing protein</fullName>
    </recommendedName>
</protein>
<name>A0A2W2D6B5_9ACTN</name>
<accession>A0A2W2D6B5</accession>
<dbReference type="GO" id="GO:0004803">
    <property type="term" value="F:transposase activity"/>
    <property type="evidence" value="ECO:0007669"/>
    <property type="project" value="InterPro"/>
</dbReference>
<comment type="caution">
    <text evidence="2">The sequence shown here is derived from an EMBL/GenBank/DDBJ whole genome shotgun (WGS) entry which is preliminary data.</text>
</comment>
<gene>
    <name evidence="2" type="ORF">C1J01_40540</name>
</gene>
<dbReference type="OrthoDB" id="4337906at2"/>
<organism evidence="2 3">
    <name type="scientific">Nonomuraea aridisoli</name>
    <dbReference type="NCBI Taxonomy" id="2070368"/>
    <lineage>
        <taxon>Bacteria</taxon>
        <taxon>Bacillati</taxon>
        <taxon>Actinomycetota</taxon>
        <taxon>Actinomycetes</taxon>
        <taxon>Streptosporangiales</taxon>
        <taxon>Streptosporangiaceae</taxon>
        <taxon>Nonomuraea</taxon>
    </lineage>
</organism>
<evidence type="ECO:0000313" key="2">
    <source>
        <dbReference type="EMBL" id="PZG07506.1"/>
    </source>
</evidence>
<dbReference type="Pfam" id="PF01526">
    <property type="entry name" value="DDE_Tnp_Tn3"/>
    <property type="match status" value="1"/>
</dbReference>
<dbReference type="RefSeq" id="WP_111184378.1">
    <property type="nucleotide sequence ID" value="NZ_POUD01000292.1"/>
</dbReference>
<feature type="domain" description="Tn3 transposase DDE" evidence="1">
    <location>
        <begin position="7"/>
        <end position="93"/>
    </location>
</feature>
<dbReference type="Proteomes" id="UP000249304">
    <property type="component" value="Unassembled WGS sequence"/>
</dbReference>